<keyword evidence="1" id="KW-1133">Transmembrane helix</keyword>
<keyword evidence="3" id="KW-1185">Reference proteome</keyword>
<proteinExistence type="predicted"/>
<keyword evidence="1" id="KW-0812">Transmembrane</keyword>
<evidence type="ECO:0000256" key="1">
    <source>
        <dbReference type="SAM" id="Phobius"/>
    </source>
</evidence>
<gene>
    <name evidence="2" type="ORF">PG991_015617</name>
</gene>
<accession>A0ABR1R2A0</accession>
<keyword evidence="1" id="KW-0472">Membrane</keyword>
<comment type="caution">
    <text evidence="2">The sequence shown here is derived from an EMBL/GenBank/DDBJ whole genome shotgun (WGS) entry which is preliminary data.</text>
</comment>
<name>A0ABR1R2A0_9PEZI</name>
<organism evidence="2 3">
    <name type="scientific">Apiospora marii</name>
    <dbReference type="NCBI Taxonomy" id="335849"/>
    <lineage>
        <taxon>Eukaryota</taxon>
        <taxon>Fungi</taxon>
        <taxon>Dikarya</taxon>
        <taxon>Ascomycota</taxon>
        <taxon>Pezizomycotina</taxon>
        <taxon>Sordariomycetes</taxon>
        <taxon>Xylariomycetidae</taxon>
        <taxon>Amphisphaeriales</taxon>
        <taxon>Apiosporaceae</taxon>
        <taxon>Apiospora</taxon>
    </lineage>
</organism>
<evidence type="ECO:0000313" key="3">
    <source>
        <dbReference type="Proteomes" id="UP001396898"/>
    </source>
</evidence>
<feature type="transmembrane region" description="Helical" evidence="1">
    <location>
        <begin position="29"/>
        <end position="47"/>
    </location>
</feature>
<dbReference type="Proteomes" id="UP001396898">
    <property type="component" value="Unassembled WGS sequence"/>
</dbReference>
<dbReference type="EMBL" id="JAQQWI010000022">
    <property type="protein sequence ID" value="KAK7996150.1"/>
    <property type="molecule type" value="Genomic_DNA"/>
</dbReference>
<evidence type="ECO:0000313" key="2">
    <source>
        <dbReference type="EMBL" id="KAK7996150.1"/>
    </source>
</evidence>
<protein>
    <submittedName>
        <fullName evidence="2">Uncharacterized protein</fullName>
    </submittedName>
</protein>
<sequence length="134" mass="13686">MASTSSSSRRPAAGAILAPASTTTSTTPTPWGLLCLVLLLFGVSFGCNGGQAAFQFFPWAPLASSAATDALTLVSGQARFLGGSAADAVGYRPSTHHTQQQQQLRHHAAAMVVRQSIDSPSLVVGNAGCGSSRK</sequence>
<reference evidence="2 3" key="1">
    <citation type="submission" date="2023-01" db="EMBL/GenBank/DDBJ databases">
        <title>Analysis of 21 Apiospora genomes using comparative genomics revels a genus with tremendous synthesis potential of carbohydrate active enzymes and secondary metabolites.</title>
        <authorList>
            <person name="Sorensen T."/>
        </authorList>
    </citation>
    <scope>NUCLEOTIDE SEQUENCE [LARGE SCALE GENOMIC DNA]</scope>
    <source>
        <strain evidence="2 3">CBS 20057</strain>
    </source>
</reference>